<keyword evidence="1" id="KW-0472">Membrane</keyword>
<dbReference type="Proteomes" id="UP001345691">
    <property type="component" value="Unassembled WGS sequence"/>
</dbReference>
<dbReference type="Gene3D" id="1.20.58.340">
    <property type="entry name" value="Magnesium transport protein CorA, transmembrane region"/>
    <property type="match status" value="1"/>
</dbReference>
<evidence type="ECO:0000313" key="2">
    <source>
        <dbReference type="EMBL" id="KAK5068134.1"/>
    </source>
</evidence>
<reference evidence="2 3" key="1">
    <citation type="submission" date="2023-08" db="EMBL/GenBank/DDBJ databases">
        <title>Black Yeasts Isolated from many extreme environments.</title>
        <authorList>
            <person name="Coleine C."/>
            <person name="Stajich J.E."/>
            <person name="Selbmann L."/>
        </authorList>
    </citation>
    <scope>NUCLEOTIDE SEQUENCE [LARGE SCALE GENOMIC DNA]</scope>
    <source>
        <strain evidence="2 3">CCFEE 6328</strain>
    </source>
</reference>
<feature type="transmembrane region" description="Helical" evidence="1">
    <location>
        <begin position="212"/>
        <end position="234"/>
    </location>
</feature>
<evidence type="ECO:0000256" key="1">
    <source>
        <dbReference type="SAM" id="Phobius"/>
    </source>
</evidence>
<protein>
    <submittedName>
        <fullName evidence="2">Uncharacterized protein</fullName>
    </submittedName>
</protein>
<gene>
    <name evidence="2" type="ORF">LTR69_000252</name>
</gene>
<name>A0ABR0JQP3_9EURO</name>
<accession>A0ABR0JQP3</accession>
<dbReference type="EMBL" id="JAVRRF010000001">
    <property type="protein sequence ID" value="KAK5068134.1"/>
    <property type="molecule type" value="Genomic_DNA"/>
</dbReference>
<comment type="caution">
    <text evidence="2">The sequence shown here is derived from an EMBL/GenBank/DDBJ whole genome shotgun (WGS) entry which is preliminary data.</text>
</comment>
<keyword evidence="3" id="KW-1185">Reference proteome</keyword>
<keyword evidence="1" id="KW-1133">Transmembrane helix</keyword>
<sequence>MTGLLGELGFPEQKTNYHTSTASQAAADPFLIHAIVSGYAYQQSTQYLADVRRRLMDEIGQVNDYSKESYAVPRPGEPGAHDGRKKLESITKNLHLVSQTCDTGIANADMSIMLCKEMLDAYDAFSKSDTLQGPPRGPDATPRLSRMGLEDVALPEKLADQLQSSEGHSHEFSNQVASLCYIQVYNLVTQQDNSINIDIAHETARHSSSMHAITILTLIFLPGTFLAGAFESGIFNKQNVHGISNIFWPFMITLIPLTFVTFGLWYWRGQLVRVYKRRPEQLLGSKRGRDLEGGLEKHGAPGRTA</sequence>
<feature type="transmembrane region" description="Helical" evidence="1">
    <location>
        <begin position="246"/>
        <end position="267"/>
    </location>
</feature>
<keyword evidence="1" id="KW-0812">Transmembrane</keyword>
<organism evidence="2 3">
    <name type="scientific">Exophiala sideris</name>
    <dbReference type="NCBI Taxonomy" id="1016849"/>
    <lineage>
        <taxon>Eukaryota</taxon>
        <taxon>Fungi</taxon>
        <taxon>Dikarya</taxon>
        <taxon>Ascomycota</taxon>
        <taxon>Pezizomycotina</taxon>
        <taxon>Eurotiomycetes</taxon>
        <taxon>Chaetothyriomycetidae</taxon>
        <taxon>Chaetothyriales</taxon>
        <taxon>Herpotrichiellaceae</taxon>
        <taxon>Exophiala</taxon>
    </lineage>
</organism>
<proteinExistence type="predicted"/>
<evidence type="ECO:0000313" key="3">
    <source>
        <dbReference type="Proteomes" id="UP001345691"/>
    </source>
</evidence>